<feature type="domain" description="Alpha-defensin N-terminal" evidence="10">
    <location>
        <begin position="23"/>
        <end position="73"/>
    </location>
</feature>
<dbReference type="AlphaFoldDB" id="A0A5E4CHM6"/>
<evidence type="ECO:0000256" key="1">
    <source>
        <dbReference type="ARBA" id="ARBA00004613"/>
    </source>
</evidence>
<dbReference type="SMART" id="SM01418">
    <property type="entry name" value="Defensin_propep"/>
    <property type="match status" value="1"/>
</dbReference>
<comment type="similarity">
    <text evidence="2">Belongs to the alpha-defensin family.</text>
</comment>
<keyword evidence="4" id="KW-0929">Antimicrobial</keyword>
<protein>
    <recommendedName>
        <fullName evidence="10">Alpha-defensin N-terminal domain-containing protein</fullName>
    </recommendedName>
</protein>
<comment type="caution">
    <text evidence="11">The sequence shown here is derived from an EMBL/GenBank/DDBJ whole genome shotgun (WGS) entry which is preliminary data.</text>
</comment>
<dbReference type="GO" id="GO:0019731">
    <property type="term" value="P:antibacterial humoral response"/>
    <property type="evidence" value="ECO:0007669"/>
    <property type="project" value="TreeGrafter"/>
</dbReference>
<dbReference type="GO" id="GO:0071222">
    <property type="term" value="P:cellular response to lipopolysaccharide"/>
    <property type="evidence" value="ECO:0007669"/>
    <property type="project" value="TreeGrafter"/>
</dbReference>
<feature type="compositionally biased region" description="Acidic residues" evidence="8">
    <location>
        <begin position="47"/>
        <end position="63"/>
    </location>
</feature>
<evidence type="ECO:0000259" key="10">
    <source>
        <dbReference type="SMART" id="SM01418"/>
    </source>
</evidence>
<feature type="signal peptide" evidence="9">
    <location>
        <begin position="1"/>
        <end position="41"/>
    </location>
</feature>
<evidence type="ECO:0000256" key="3">
    <source>
        <dbReference type="ARBA" id="ARBA00022525"/>
    </source>
</evidence>
<reference evidence="11" key="1">
    <citation type="submission" date="2019-04" db="EMBL/GenBank/DDBJ databases">
        <authorList>
            <person name="Alioto T."/>
            <person name="Alioto T."/>
        </authorList>
    </citation>
    <scope>NUCLEOTIDE SEQUENCE [LARGE SCALE GENOMIC DNA]</scope>
</reference>
<keyword evidence="6" id="KW-0211">Defensin</keyword>
<dbReference type="GO" id="GO:0005615">
    <property type="term" value="C:extracellular space"/>
    <property type="evidence" value="ECO:0007669"/>
    <property type="project" value="InterPro"/>
</dbReference>
<dbReference type="InterPro" id="IPR002366">
    <property type="entry name" value="Alpha-defensin_N"/>
</dbReference>
<evidence type="ECO:0000256" key="7">
    <source>
        <dbReference type="ARBA" id="ARBA00023022"/>
    </source>
</evidence>
<evidence type="ECO:0000256" key="8">
    <source>
        <dbReference type="SAM" id="MobiDB-lite"/>
    </source>
</evidence>
<evidence type="ECO:0000256" key="4">
    <source>
        <dbReference type="ARBA" id="ARBA00022529"/>
    </source>
</evidence>
<dbReference type="GO" id="GO:0051673">
    <property type="term" value="P:disruption of plasma membrane integrity in another organism"/>
    <property type="evidence" value="ECO:0007669"/>
    <property type="project" value="TreeGrafter"/>
</dbReference>
<feature type="compositionally biased region" description="Polar residues" evidence="8">
    <location>
        <begin position="1"/>
        <end position="14"/>
    </location>
</feature>
<keyword evidence="12" id="KW-1185">Reference proteome</keyword>
<dbReference type="PANTHER" id="PTHR11876">
    <property type="entry name" value="ALPHA-DEFENSIN 1"/>
    <property type="match status" value="1"/>
</dbReference>
<dbReference type="PANTHER" id="PTHR11876:SF28">
    <property type="entry name" value="ALPHA-DEFENSIN 1"/>
    <property type="match status" value="1"/>
</dbReference>
<comment type="subcellular location">
    <subcellularLocation>
        <location evidence="1">Secreted</location>
    </subcellularLocation>
</comment>
<feature type="chain" id="PRO_5022728737" description="Alpha-defensin N-terminal domain-containing protein" evidence="9">
    <location>
        <begin position="42"/>
        <end position="229"/>
    </location>
</feature>
<keyword evidence="7" id="KW-0044">Antibiotic</keyword>
<name>A0A5E4CHM6_MARMO</name>
<keyword evidence="3" id="KW-0964">Secreted</keyword>
<dbReference type="GO" id="GO:0061844">
    <property type="term" value="P:antimicrobial humoral immune response mediated by antimicrobial peptide"/>
    <property type="evidence" value="ECO:0007669"/>
    <property type="project" value="TreeGrafter"/>
</dbReference>
<evidence type="ECO:0000256" key="5">
    <source>
        <dbReference type="ARBA" id="ARBA00022729"/>
    </source>
</evidence>
<feature type="region of interest" description="Disordered" evidence="8">
    <location>
        <begin position="1"/>
        <end position="21"/>
    </location>
</feature>
<feature type="region of interest" description="Disordered" evidence="8">
    <location>
        <begin position="41"/>
        <end position="85"/>
    </location>
</feature>
<dbReference type="Proteomes" id="UP000335636">
    <property type="component" value="Unassembled WGS sequence"/>
</dbReference>
<gene>
    <name evidence="11" type="ORF">MONAX_5E044771</name>
</gene>
<evidence type="ECO:0000256" key="9">
    <source>
        <dbReference type="SAM" id="SignalP"/>
    </source>
</evidence>
<proteinExistence type="inferred from homology"/>
<accession>A0A5E4CHM6</accession>
<dbReference type="Pfam" id="PF00879">
    <property type="entry name" value="Defensin_propep"/>
    <property type="match status" value="1"/>
</dbReference>
<evidence type="ECO:0000256" key="6">
    <source>
        <dbReference type="ARBA" id="ARBA00022940"/>
    </source>
</evidence>
<keyword evidence="5 9" id="KW-0732">Signal</keyword>
<evidence type="ECO:0000256" key="2">
    <source>
        <dbReference type="ARBA" id="ARBA00006519"/>
    </source>
</evidence>
<dbReference type="GO" id="GO:0050830">
    <property type="term" value="P:defense response to Gram-positive bacterium"/>
    <property type="evidence" value="ECO:0007669"/>
    <property type="project" value="TreeGrafter"/>
</dbReference>
<dbReference type="EMBL" id="CABDUW010001414">
    <property type="protein sequence ID" value="VTJ81353.1"/>
    <property type="molecule type" value="Genomic_DNA"/>
</dbReference>
<organism evidence="11 12">
    <name type="scientific">Marmota monax</name>
    <name type="common">Woodchuck</name>
    <dbReference type="NCBI Taxonomy" id="9995"/>
    <lineage>
        <taxon>Eukaryota</taxon>
        <taxon>Metazoa</taxon>
        <taxon>Chordata</taxon>
        <taxon>Craniata</taxon>
        <taxon>Vertebrata</taxon>
        <taxon>Euteleostomi</taxon>
        <taxon>Mammalia</taxon>
        <taxon>Eutheria</taxon>
        <taxon>Euarchontoglires</taxon>
        <taxon>Glires</taxon>
        <taxon>Rodentia</taxon>
        <taxon>Sciuromorpha</taxon>
        <taxon>Sciuridae</taxon>
        <taxon>Xerinae</taxon>
        <taxon>Marmotini</taxon>
        <taxon>Marmota</taxon>
    </lineage>
</organism>
<evidence type="ECO:0000313" key="11">
    <source>
        <dbReference type="EMBL" id="VTJ81353.1"/>
    </source>
</evidence>
<dbReference type="InterPro" id="IPR016327">
    <property type="entry name" value="Alpha-defensin"/>
</dbReference>
<sequence>MQPAPRSTHTQAPASSPPVTPAMRTLTLLAALLLLALQAQAEPLPENNEEAPDQEQPGEEDQDTTISFAGPEAPGLQRSGERPHHGAVWRAEEGLQVYQETLPAPAEEEAAPFQSAFLGPVSMMGSATHCAAAEDESSDDTAEAALPLLSLSSAFMWIHALSQTFPTSLGFPSLHLFPFQKGITLFPRDQLSALGTGGGPELGSGCGGWAASLDPVSALPCSDSLKLVA</sequence>
<dbReference type="GO" id="GO:0002227">
    <property type="term" value="P:innate immune response in mucosa"/>
    <property type="evidence" value="ECO:0007669"/>
    <property type="project" value="TreeGrafter"/>
</dbReference>
<dbReference type="GO" id="GO:0050829">
    <property type="term" value="P:defense response to Gram-negative bacterium"/>
    <property type="evidence" value="ECO:0007669"/>
    <property type="project" value="TreeGrafter"/>
</dbReference>
<evidence type="ECO:0000313" key="12">
    <source>
        <dbReference type="Proteomes" id="UP000335636"/>
    </source>
</evidence>
<dbReference type="GO" id="GO:0031012">
    <property type="term" value="C:extracellular matrix"/>
    <property type="evidence" value="ECO:0007669"/>
    <property type="project" value="TreeGrafter"/>
</dbReference>